<dbReference type="Proteomes" id="UP000759131">
    <property type="component" value="Unassembled WGS sequence"/>
</dbReference>
<organism evidence="1">
    <name type="scientific">Medioppia subpectinata</name>
    <dbReference type="NCBI Taxonomy" id="1979941"/>
    <lineage>
        <taxon>Eukaryota</taxon>
        <taxon>Metazoa</taxon>
        <taxon>Ecdysozoa</taxon>
        <taxon>Arthropoda</taxon>
        <taxon>Chelicerata</taxon>
        <taxon>Arachnida</taxon>
        <taxon>Acari</taxon>
        <taxon>Acariformes</taxon>
        <taxon>Sarcoptiformes</taxon>
        <taxon>Oribatida</taxon>
        <taxon>Brachypylina</taxon>
        <taxon>Oppioidea</taxon>
        <taxon>Oppiidae</taxon>
        <taxon>Medioppia</taxon>
    </lineage>
</organism>
<accession>A0A7R9M161</accession>
<evidence type="ECO:0000313" key="2">
    <source>
        <dbReference type="Proteomes" id="UP000759131"/>
    </source>
</evidence>
<reference evidence="1" key="1">
    <citation type="submission" date="2020-11" db="EMBL/GenBank/DDBJ databases">
        <authorList>
            <person name="Tran Van P."/>
        </authorList>
    </citation>
    <scope>NUCLEOTIDE SEQUENCE</scope>
</reference>
<dbReference type="EMBL" id="CAJPIZ010058633">
    <property type="protein sequence ID" value="CAG2123494.1"/>
    <property type="molecule type" value="Genomic_DNA"/>
</dbReference>
<keyword evidence="2" id="KW-1185">Reference proteome</keyword>
<gene>
    <name evidence="1" type="ORF">OSB1V03_LOCUS23439</name>
</gene>
<protein>
    <submittedName>
        <fullName evidence="1">Uncharacterized protein</fullName>
    </submittedName>
</protein>
<sequence>MWDALRSDSSAKRFPKLSKTLSNSVLNIRKRRKPTES</sequence>
<dbReference type="AlphaFoldDB" id="A0A7R9M161"/>
<evidence type="ECO:0000313" key="1">
    <source>
        <dbReference type="EMBL" id="CAD7651594.1"/>
    </source>
</evidence>
<proteinExistence type="predicted"/>
<dbReference type="EMBL" id="OC913208">
    <property type="protein sequence ID" value="CAD7651594.1"/>
    <property type="molecule type" value="Genomic_DNA"/>
</dbReference>
<name>A0A7R9M161_9ACAR</name>